<sequence length="217" mass="21528">MAAGKGLVPQTPEQSQAIQSLVQELQRTSPQLFSSLAQPGGQQLAIALPQLQNTAAALAQPSAQPAPQTAQPAPTLPTGMAPFPAGVLPTAATGTAPTAAGDASVTAEDGPTTLSFALNALFRTTGTADNEASSDTVPFGLHFDTAETELGALAALGPRSSSGEKHHTVHHAWGASASESEDEWAGLDSGAAGRPPAALAAVGMALLCIAAATAAAH</sequence>
<accession>A0A9W8HHH2</accession>
<gene>
    <name evidence="2" type="ORF">H4R18_002753</name>
</gene>
<dbReference type="AlphaFoldDB" id="A0A9W8HHH2"/>
<reference evidence="2" key="1">
    <citation type="submission" date="2022-07" db="EMBL/GenBank/DDBJ databases">
        <title>Phylogenomic reconstructions and comparative analyses of Kickxellomycotina fungi.</title>
        <authorList>
            <person name="Reynolds N.K."/>
            <person name="Stajich J.E."/>
            <person name="Barry K."/>
            <person name="Grigoriev I.V."/>
            <person name="Crous P."/>
            <person name="Smith M.E."/>
        </authorList>
    </citation>
    <scope>NUCLEOTIDE SEQUENCE</scope>
    <source>
        <strain evidence="2">NBRC 105414</strain>
    </source>
</reference>
<keyword evidence="3" id="KW-1185">Reference proteome</keyword>
<dbReference type="OrthoDB" id="5599755at2759"/>
<dbReference type="Proteomes" id="UP001140217">
    <property type="component" value="Unassembled WGS sequence"/>
</dbReference>
<proteinExistence type="predicted"/>
<comment type="caution">
    <text evidence="2">The sequence shown here is derived from an EMBL/GenBank/DDBJ whole genome shotgun (WGS) entry which is preliminary data.</text>
</comment>
<evidence type="ECO:0000313" key="2">
    <source>
        <dbReference type="EMBL" id="KAJ2781651.1"/>
    </source>
</evidence>
<feature type="region of interest" description="Disordered" evidence="1">
    <location>
        <begin position="157"/>
        <end position="177"/>
    </location>
</feature>
<protein>
    <submittedName>
        <fullName evidence="2">Uncharacterized protein</fullName>
    </submittedName>
</protein>
<feature type="region of interest" description="Disordered" evidence="1">
    <location>
        <begin position="57"/>
        <end position="106"/>
    </location>
</feature>
<evidence type="ECO:0000313" key="3">
    <source>
        <dbReference type="Proteomes" id="UP001140217"/>
    </source>
</evidence>
<dbReference type="EMBL" id="JANBUL010000097">
    <property type="protein sequence ID" value="KAJ2781651.1"/>
    <property type="molecule type" value="Genomic_DNA"/>
</dbReference>
<organism evidence="2 3">
    <name type="scientific">Coemansia javaensis</name>
    <dbReference type="NCBI Taxonomy" id="2761396"/>
    <lineage>
        <taxon>Eukaryota</taxon>
        <taxon>Fungi</taxon>
        <taxon>Fungi incertae sedis</taxon>
        <taxon>Zoopagomycota</taxon>
        <taxon>Kickxellomycotina</taxon>
        <taxon>Kickxellomycetes</taxon>
        <taxon>Kickxellales</taxon>
        <taxon>Kickxellaceae</taxon>
        <taxon>Coemansia</taxon>
    </lineage>
</organism>
<name>A0A9W8HHH2_9FUNG</name>
<feature type="compositionally biased region" description="Low complexity" evidence="1">
    <location>
        <begin position="57"/>
        <end position="103"/>
    </location>
</feature>
<evidence type="ECO:0000256" key="1">
    <source>
        <dbReference type="SAM" id="MobiDB-lite"/>
    </source>
</evidence>